<dbReference type="InterPro" id="IPR014030">
    <property type="entry name" value="Ketoacyl_synth_N"/>
</dbReference>
<dbReference type="SMART" id="SM00827">
    <property type="entry name" value="PKS_AT"/>
    <property type="match status" value="1"/>
</dbReference>
<dbReference type="InterPro" id="IPR036291">
    <property type="entry name" value="NAD(P)-bd_dom_sf"/>
</dbReference>
<dbReference type="Pfam" id="PF21089">
    <property type="entry name" value="PKS_DH_N"/>
    <property type="match status" value="1"/>
</dbReference>
<accession>A0A507B220</accession>
<dbReference type="RefSeq" id="XP_030995634.1">
    <property type="nucleotide sequence ID" value="XM_031140165.1"/>
</dbReference>
<evidence type="ECO:0000256" key="6">
    <source>
        <dbReference type="PROSITE-ProRule" id="PRU01363"/>
    </source>
</evidence>
<keyword evidence="5" id="KW-0511">Multifunctional enzyme</keyword>
<reference evidence="9 10" key="1">
    <citation type="submission" date="2019-06" db="EMBL/GenBank/DDBJ databases">
        <title>Draft genome sequence of the filamentous fungus Phialemoniopsis curvata isolated from diesel fuel.</title>
        <authorList>
            <person name="Varaljay V.A."/>
            <person name="Lyon W.J."/>
            <person name="Crouch A.L."/>
            <person name="Drake C.E."/>
            <person name="Hollomon J.M."/>
            <person name="Nadeau L.J."/>
            <person name="Nunn H.S."/>
            <person name="Stevenson B.S."/>
            <person name="Bojanowski C.L."/>
            <person name="Crookes-Goodson W.J."/>
        </authorList>
    </citation>
    <scope>NUCLEOTIDE SEQUENCE [LARGE SCALE GENOMIC DNA]</scope>
    <source>
        <strain evidence="9 10">D216</strain>
    </source>
</reference>
<dbReference type="InterPro" id="IPR056501">
    <property type="entry name" value="NAD-bd_HRPKS_sdrA"/>
</dbReference>
<dbReference type="InterPro" id="IPR016036">
    <property type="entry name" value="Malonyl_transacylase_ACP-bd"/>
</dbReference>
<keyword evidence="2" id="KW-0597">Phosphoprotein</keyword>
<dbReference type="SMART" id="SM00826">
    <property type="entry name" value="PKS_DH"/>
    <property type="match status" value="1"/>
</dbReference>
<dbReference type="PANTHER" id="PTHR43775">
    <property type="entry name" value="FATTY ACID SYNTHASE"/>
    <property type="match status" value="1"/>
</dbReference>
<dbReference type="InterPro" id="IPR018201">
    <property type="entry name" value="Ketoacyl_synth_AS"/>
</dbReference>
<dbReference type="Pfam" id="PF08240">
    <property type="entry name" value="ADH_N"/>
    <property type="match status" value="1"/>
</dbReference>
<dbReference type="Pfam" id="PF14765">
    <property type="entry name" value="PS-DH"/>
    <property type="match status" value="1"/>
</dbReference>
<dbReference type="OrthoDB" id="329835at2759"/>
<dbReference type="InterPro" id="IPR049551">
    <property type="entry name" value="PKS_DH_C"/>
</dbReference>
<dbReference type="SUPFAM" id="SSF51735">
    <property type="entry name" value="NAD(P)-binding Rossmann-fold domains"/>
    <property type="match status" value="3"/>
</dbReference>
<sequence length="2344" mass="254776">MAESPNPDEAIAIIGMACRFPGSSHGPEELWDNLRDETSAFSEVPAARFNAKGWYHADPTRVGSHFSISSAEAAAMDPQQRMLLEVSDEAFENAGLSKEKLKGSNTSVFVGSFTKDYEQTCMRDPDTNPPHSATGNSLAVLSNRISYEFDLTGVSLTLDTGCSASMVAVHLACKSLIYRENSMAVAAGVGLIFSPNTLASMGGLGILNPEGKCFTLDERANGYGRGEGVGVVVLKRLADAVADNDTIRAVIKATGTNQDGHTQGLTLPSESRQIDNIRNTYERAGLSLDRTAYFEMHGTGTVVGDRKEAHAVSSVFCQDRDETNPMVVGSVKTSIGHLEGAAGVAGLIKAVLAVEKGYIPKHLNFEKANSDIDLEQLKLKVPLEMMPWPVEGLRRASVNSFGFGGTNGHCVVDDAAHALAEAGLEGNHVSYLFPGDKLLKATPSPTKEDHTQPPNRLFIYSCKYQDGLTKIHTNHSEYLQDRVDSPPEFLANYAYTLSSRRSKYEYRSFCVARSSSELLEHLASDSANMATVRPNNTKGIPQIALAFSGQGAQWARMGVELLHYRKFKDSIANATLFLQKELNSPFNLWDEILKEKDVSRMNEPEIAQPATTALQVALVDLLKATDIKPKAIVGHSSGEIAAAYALGAITREDAWTIAYHRGRCVADLRDSGVTGAMLAVPLSEADVQPYLAQAGQSSVEVACINSPVSVTVSGDENGVDRIRQALQADNVTAVRLKVQTAYHSRHMQQVEDAYRNAIASIRPGKADPANPCVMYSSVSGRPVQAAELGAEYWVQNLVRPVQFKTAVAAMLQEQECSVDTVIEVGPHHVLRAALKQTALSVDPKYESLWLTSLLERGRDASSTSMQMMGYLWRYEYPVNLMWQNETDFGGLPRVLVDLPRYPFDHVQSYWSESNRSKSNRFRANGRQDLIGAPMEHESQQEPRWRGFFRLHENPWLEDHKVQGTIVYPAAGMVSMAIEAAKQMADPERVVSEYEVSKLEITKPMVIPSTSYGLENMLCAHLETPESKLSLLAEWTYGFRILSSPEVPNWTTNAIGRFHIRYAGEGTTEATAYPDEYRHLDASCATIQIPRQLYECLDVVGMSYGPSFRNLTEVRSGEQVACTAVRIPDTKAIMPHNFEYDHVIHPATLDSMFQSVFALGQDPMLPCAIDSVVIAANVSQGAGATFRGYATAQKVGQTEASAEIVMLDEPLQTAMVVVKGLHLKAAPTGSSSGGAGFLPSNRNLCSEIIWKEDLSTVTPSTVKEILDLIGHKNPAMTILQIGGPMQTMNGVFEMLAKPHETPRFSRYTICAPEAQLQEFRGHPSAGYLSERLDFVEDKTQALTQRQYDLVILGPGESSDALDLIPSMKDGGWVLQRFPAHMGTNVEEEEEGKSEVSSSLKERAVLWRDCPPGQSVVAHSKPADRASKLGCKGIVIILPECPSGPALLLSGALSNLFERAGVLVERCHLGLLCAMPNIDPRSLCISFAELEGPLLFSLDKMRFNNLNQLLTSANNVVWVTRGAQRGGPSPQAATFIGLARSLRSEDSKKNILSVDIDVADNIDTLPTARAMYFAIRMNFSGGSPSKVETEVMIRGGRLYTPRLEHLRTLNGVIENGKSEVQSSDAELLAQGSKCLALEPSSIGDSEGLCFREDPDLSNVELKPDEIRISVQSTYLDPTDAAIMDEEEERAAIGTDVTGVVTAVGANVSNVRVGDLVTALVKGTLKNSVRVRKELVRRVPRLLGDTEAVPVWSLSAFMTAMYGLKTVGRLAEGQTVLILGAASACGQAAIQIARAIGAESFMGYSSEQQRMFLQTVVGVPAALLIDVTSKKSREEISRATGGKGVNVVFNPTRQHVEECLHYVCASGHIAQISATKAEHGMNRMIEYKMTQIWTFDIWSFLHERPAQFEKLLHDADSLLATAGHGHLLSNNTTDFTQLDAAFKKFRVDPLLGIHNLTITDTTKVALLGPVREAVLDPSATYVLVGGLGGLGVSIAGLLIQRGAKHLAFFSRSGASSASSQACLEDLRAKGADVRSFQVDICDMAALRAILRQVAAEMPAIKGAFQCAAVLRDSSFSSMDFEAWRTAFAPKAIGSWNLHELLPPDMDFFVFLSSSSGVIGNRGQANYAAGNCFQDALAKHRSSLGQPSISLDLGIVLEVGMVAKDEELLDVMRAGGFFGTRLKDILFIVERALTPKGGGPLKLPPQVVIAVGTGGLTLQNKVVDPFWARAPMFRHLNLVDAPPTEDPTSLGKSNDLATRLREADDADEAAELVCSAVINTLAKRKGMVPADFDPQHYFGAYGIDSMDSMFMISWILRTMGVTVPTLEGKSIMALSKDIATQARSAEEE</sequence>
<keyword evidence="10" id="KW-1185">Reference proteome</keyword>
<evidence type="ECO:0000256" key="4">
    <source>
        <dbReference type="ARBA" id="ARBA00023002"/>
    </source>
</evidence>
<dbReference type="InterPro" id="IPR014043">
    <property type="entry name" value="Acyl_transferase_dom"/>
</dbReference>
<dbReference type="InterPro" id="IPR042104">
    <property type="entry name" value="PKS_dehydratase_sf"/>
</dbReference>
<dbReference type="SMART" id="SM00825">
    <property type="entry name" value="PKS_KS"/>
    <property type="match status" value="1"/>
</dbReference>
<organism evidence="9 10">
    <name type="scientific">Thyridium curvatum</name>
    <dbReference type="NCBI Taxonomy" id="1093900"/>
    <lineage>
        <taxon>Eukaryota</taxon>
        <taxon>Fungi</taxon>
        <taxon>Dikarya</taxon>
        <taxon>Ascomycota</taxon>
        <taxon>Pezizomycotina</taxon>
        <taxon>Sordariomycetes</taxon>
        <taxon>Sordariomycetidae</taxon>
        <taxon>Thyridiales</taxon>
        <taxon>Thyridiaceae</taxon>
        <taxon>Thyridium</taxon>
    </lineage>
</organism>
<dbReference type="Gene3D" id="3.90.180.10">
    <property type="entry name" value="Medium-chain alcohol dehydrogenases, catalytic domain"/>
    <property type="match status" value="1"/>
</dbReference>
<feature type="active site" description="Proton acceptor; for dehydratase activity" evidence="6">
    <location>
        <position position="959"/>
    </location>
</feature>
<dbReference type="GO" id="GO:0016491">
    <property type="term" value="F:oxidoreductase activity"/>
    <property type="evidence" value="ECO:0007669"/>
    <property type="project" value="UniProtKB-KW"/>
</dbReference>
<proteinExistence type="predicted"/>
<dbReference type="STRING" id="1093900.A0A507B220"/>
<dbReference type="GO" id="GO:0006633">
    <property type="term" value="P:fatty acid biosynthetic process"/>
    <property type="evidence" value="ECO:0007669"/>
    <property type="project" value="InterPro"/>
</dbReference>
<evidence type="ECO:0000256" key="1">
    <source>
        <dbReference type="ARBA" id="ARBA00022450"/>
    </source>
</evidence>
<dbReference type="InterPro" id="IPR014031">
    <property type="entry name" value="Ketoacyl_synth_C"/>
</dbReference>
<dbReference type="InterPro" id="IPR049900">
    <property type="entry name" value="PKS_mFAS_DH"/>
</dbReference>
<keyword evidence="1" id="KW-0596">Phosphopantetheine</keyword>
<dbReference type="Pfam" id="PF00109">
    <property type="entry name" value="ketoacyl-synt"/>
    <property type="match status" value="1"/>
</dbReference>
<dbReference type="Gene3D" id="3.30.70.3290">
    <property type="match status" value="1"/>
</dbReference>
<name>A0A507B220_9PEZI</name>
<keyword evidence="4" id="KW-0560">Oxidoreductase</keyword>
<dbReference type="InterPro" id="IPR057326">
    <property type="entry name" value="KR_dom"/>
</dbReference>
<dbReference type="InterPro" id="IPR020807">
    <property type="entry name" value="PKS_DH"/>
</dbReference>
<dbReference type="InterPro" id="IPR020841">
    <property type="entry name" value="PKS_Beta-ketoAc_synthase_dom"/>
</dbReference>
<evidence type="ECO:0000259" key="8">
    <source>
        <dbReference type="PROSITE" id="PS52019"/>
    </source>
</evidence>
<dbReference type="CDD" id="cd00833">
    <property type="entry name" value="PKS"/>
    <property type="match status" value="1"/>
</dbReference>
<feature type="active site" description="Proton donor; for dehydratase activity" evidence="6">
    <location>
        <position position="1149"/>
    </location>
</feature>
<dbReference type="GeneID" id="41973070"/>
<dbReference type="PANTHER" id="PTHR43775:SF29">
    <property type="entry name" value="ASPERFURANONE POLYKETIDE SYNTHASE AFOG-RELATED"/>
    <property type="match status" value="1"/>
</dbReference>
<dbReference type="InterPro" id="IPR013154">
    <property type="entry name" value="ADH-like_N"/>
</dbReference>
<dbReference type="InterPro" id="IPR011032">
    <property type="entry name" value="GroES-like_sf"/>
</dbReference>
<dbReference type="PROSITE" id="PS52019">
    <property type="entry name" value="PKS_MFAS_DH"/>
    <property type="match status" value="1"/>
</dbReference>
<dbReference type="Pfam" id="PF23114">
    <property type="entry name" value="NAD-bd_HRPKS_sdrA"/>
    <property type="match status" value="1"/>
</dbReference>
<feature type="region of interest" description="C-terminal hotdog fold" evidence="6">
    <location>
        <begin position="1084"/>
        <end position="1231"/>
    </location>
</feature>
<feature type="region of interest" description="N-terminal hotdog fold" evidence="6">
    <location>
        <begin position="927"/>
        <end position="1064"/>
    </location>
</feature>
<dbReference type="InterPro" id="IPR013968">
    <property type="entry name" value="PKS_KR"/>
</dbReference>
<dbReference type="InterPro" id="IPR016035">
    <property type="entry name" value="Acyl_Trfase/lysoPLipase"/>
</dbReference>
<evidence type="ECO:0000259" key="7">
    <source>
        <dbReference type="PROSITE" id="PS52004"/>
    </source>
</evidence>
<evidence type="ECO:0000256" key="2">
    <source>
        <dbReference type="ARBA" id="ARBA00022553"/>
    </source>
</evidence>
<dbReference type="Pfam" id="PF02801">
    <property type="entry name" value="Ketoacyl-synt_C"/>
    <property type="match status" value="1"/>
</dbReference>
<dbReference type="SUPFAM" id="SSF55048">
    <property type="entry name" value="Probable ACP-binding domain of malonyl-CoA ACP transacylase"/>
    <property type="match status" value="1"/>
</dbReference>
<dbReference type="CDD" id="cd05195">
    <property type="entry name" value="enoyl_red"/>
    <property type="match status" value="1"/>
</dbReference>
<dbReference type="InterPro" id="IPR049552">
    <property type="entry name" value="PKS_DH_N"/>
</dbReference>
<dbReference type="EMBL" id="SKBQ01000030">
    <property type="protein sequence ID" value="TPX13923.1"/>
    <property type="molecule type" value="Genomic_DNA"/>
</dbReference>
<dbReference type="InterPro" id="IPR020843">
    <property type="entry name" value="ER"/>
</dbReference>
<feature type="domain" description="PKS/mFAS DH" evidence="8">
    <location>
        <begin position="927"/>
        <end position="1231"/>
    </location>
</feature>
<evidence type="ECO:0000313" key="10">
    <source>
        <dbReference type="Proteomes" id="UP000319257"/>
    </source>
</evidence>
<dbReference type="Gene3D" id="3.40.366.10">
    <property type="entry name" value="Malonyl-Coenzyme A Acyl Carrier Protein, domain 2"/>
    <property type="match status" value="1"/>
</dbReference>
<dbReference type="SMART" id="SM00829">
    <property type="entry name" value="PKS_ER"/>
    <property type="match status" value="1"/>
</dbReference>
<dbReference type="Pfam" id="PF08659">
    <property type="entry name" value="KR"/>
    <property type="match status" value="1"/>
</dbReference>
<dbReference type="InParanoid" id="A0A507B220"/>
<dbReference type="InterPro" id="IPR050091">
    <property type="entry name" value="PKS_NRPS_Biosynth_Enz"/>
</dbReference>
<dbReference type="PROSITE" id="PS00606">
    <property type="entry name" value="KS3_1"/>
    <property type="match status" value="1"/>
</dbReference>
<dbReference type="Proteomes" id="UP000319257">
    <property type="component" value="Unassembled WGS sequence"/>
</dbReference>
<dbReference type="SUPFAM" id="SSF52151">
    <property type="entry name" value="FabD/lysophospholipase-like"/>
    <property type="match status" value="1"/>
</dbReference>
<dbReference type="PROSITE" id="PS52004">
    <property type="entry name" value="KS3_2"/>
    <property type="match status" value="1"/>
</dbReference>
<dbReference type="Pfam" id="PF00698">
    <property type="entry name" value="Acyl_transf_1"/>
    <property type="match status" value="1"/>
</dbReference>
<dbReference type="GO" id="GO:0004312">
    <property type="term" value="F:fatty acid synthase activity"/>
    <property type="evidence" value="ECO:0007669"/>
    <property type="project" value="TreeGrafter"/>
</dbReference>
<dbReference type="InterPro" id="IPR016039">
    <property type="entry name" value="Thiolase-like"/>
</dbReference>
<dbReference type="Gene3D" id="3.40.50.720">
    <property type="entry name" value="NAD(P)-binding Rossmann-like Domain"/>
    <property type="match status" value="2"/>
</dbReference>
<dbReference type="GO" id="GO:0044550">
    <property type="term" value="P:secondary metabolite biosynthetic process"/>
    <property type="evidence" value="ECO:0007669"/>
    <property type="project" value="UniProtKB-ARBA"/>
</dbReference>
<gene>
    <name evidence="9" type="ORF">E0L32_005623</name>
</gene>
<keyword evidence="3" id="KW-0808">Transferase</keyword>
<evidence type="ECO:0000313" key="9">
    <source>
        <dbReference type="EMBL" id="TPX13923.1"/>
    </source>
</evidence>
<evidence type="ECO:0000256" key="3">
    <source>
        <dbReference type="ARBA" id="ARBA00022679"/>
    </source>
</evidence>
<dbReference type="Pfam" id="PF16197">
    <property type="entry name" value="KAsynt_C_assoc"/>
    <property type="match status" value="1"/>
</dbReference>
<dbReference type="InterPro" id="IPR032821">
    <property type="entry name" value="PKS_assoc"/>
</dbReference>
<evidence type="ECO:0008006" key="11">
    <source>
        <dbReference type="Google" id="ProtNLM"/>
    </source>
</evidence>
<dbReference type="SUPFAM" id="SSF50129">
    <property type="entry name" value="GroES-like"/>
    <property type="match status" value="1"/>
</dbReference>
<feature type="domain" description="Ketosynthase family 3 (KS3)" evidence="7">
    <location>
        <begin position="8"/>
        <end position="414"/>
    </location>
</feature>
<comment type="caution">
    <text evidence="9">The sequence shown here is derived from an EMBL/GenBank/DDBJ whole genome shotgun (WGS) entry which is preliminary data.</text>
</comment>
<dbReference type="InterPro" id="IPR001227">
    <property type="entry name" value="Ac_transferase_dom_sf"/>
</dbReference>
<dbReference type="Gene3D" id="3.40.47.10">
    <property type="match status" value="1"/>
</dbReference>
<dbReference type="SMART" id="SM00822">
    <property type="entry name" value="PKS_KR"/>
    <property type="match status" value="1"/>
</dbReference>
<evidence type="ECO:0000256" key="5">
    <source>
        <dbReference type="ARBA" id="ARBA00023268"/>
    </source>
</evidence>
<dbReference type="Gene3D" id="3.10.129.110">
    <property type="entry name" value="Polyketide synthase dehydratase"/>
    <property type="match status" value="1"/>
</dbReference>
<dbReference type="SUPFAM" id="SSF53901">
    <property type="entry name" value="Thiolase-like"/>
    <property type="match status" value="1"/>
</dbReference>
<dbReference type="GO" id="GO:0004315">
    <property type="term" value="F:3-oxoacyl-[acyl-carrier-protein] synthase activity"/>
    <property type="evidence" value="ECO:0007669"/>
    <property type="project" value="InterPro"/>
</dbReference>
<protein>
    <recommendedName>
        <fullName evidence="11">Polyketide synthase</fullName>
    </recommendedName>
</protein>